<keyword evidence="1" id="KW-1133">Transmembrane helix</keyword>
<evidence type="ECO:0000313" key="2">
    <source>
        <dbReference type="EMBL" id="CAE1316279.1"/>
    </source>
</evidence>
<reference evidence="2" key="1">
    <citation type="submission" date="2021-01" db="EMBL/GenBank/DDBJ databases">
        <authorList>
            <person name="Li R."/>
            <person name="Bekaert M."/>
        </authorList>
    </citation>
    <scope>NUCLEOTIDE SEQUENCE</scope>
    <source>
        <strain evidence="2">Farmed</strain>
    </source>
</reference>
<accession>A0A812E6G8</accession>
<evidence type="ECO:0000313" key="3">
    <source>
        <dbReference type="Proteomes" id="UP000597762"/>
    </source>
</evidence>
<evidence type="ECO:0000256" key="1">
    <source>
        <dbReference type="SAM" id="Phobius"/>
    </source>
</evidence>
<name>A0A812E6G8_ACAPH</name>
<keyword evidence="1" id="KW-0812">Transmembrane</keyword>
<gene>
    <name evidence="2" type="ORF">SPHA_67061</name>
</gene>
<comment type="caution">
    <text evidence="2">The sequence shown here is derived from an EMBL/GenBank/DDBJ whole genome shotgun (WGS) entry which is preliminary data.</text>
</comment>
<feature type="transmembrane region" description="Helical" evidence="1">
    <location>
        <begin position="20"/>
        <end position="42"/>
    </location>
</feature>
<dbReference type="EMBL" id="CAHIKZ030004841">
    <property type="protein sequence ID" value="CAE1316279.1"/>
    <property type="molecule type" value="Genomic_DNA"/>
</dbReference>
<dbReference type="AlphaFoldDB" id="A0A812E6G8"/>
<feature type="transmembrane region" description="Helical" evidence="1">
    <location>
        <begin position="54"/>
        <end position="72"/>
    </location>
</feature>
<sequence length="154" mass="18054">MQDQYFPPTSFYTILVNQFFKTYSLFTIYISPIHILSLSLSLSLSHSLSDSSKFQCFPFTLCLLAYFLSYFIPHRSNSVRLAMCLFAMFKFSPIRPHSDNHFYPTLLYSYFTLQFPRQTQPSSSSSSSFQHSIPPTTSPHHFLSSYHFQRWPLD</sequence>
<protein>
    <submittedName>
        <fullName evidence="2">Uncharacterized protein</fullName>
    </submittedName>
</protein>
<proteinExistence type="predicted"/>
<keyword evidence="3" id="KW-1185">Reference proteome</keyword>
<keyword evidence="1" id="KW-0472">Membrane</keyword>
<dbReference type="Proteomes" id="UP000597762">
    <property type="component" value="Unassembled WGS sequence"/>
</dbReference>
<organism evidence="2 3">
    <name type="scientific">Acanthosepion pharaonis</name>
    <name type="common">Pharaoh cuttlefish</name>
    <name type="synonym">Sepia pharaonis</name>
    <dbReference type="NCBI Taxonomy" id="158019"/>
    <lineage>
        <taxon>Eukaryota</taxon>
        <taxon>Metazoa</taxon>
        <taxon>Spiralia</taxon>
        <taxon>Lophotrochozoa</taxon>
        <taxon>Mollusca</taxon>
        <taxon>Cephalopoda</taxon>
        <taxon>Coleoidea</taxon>
        <taxon>Decapodiformes</taxon>
        <taxon>Sepiida</taxon>
        <taxon>Sepiina</taxon>
        <taxon>Sepiidae</taxon>
        <taxon>Acanthosepion</taxon>
    </lineage>
</organism>